<protein>
    <submittedName>
        <fullName evidence="2">Uncharacterized protein</fullName>
    </submittedName>
</protein>
<name>A0AA88LZA9_TACVA</name>
<sequence>MPELTQVKDGSQRAGLRTWLPCSMPRIPNAQLHYERKRGYSANQMIELGPERSGPTPAPGDGWHSSRHNHAPHGDAPSGTLEYAGQGMYKLRHCERRHFFSFLNFLLPGTPKRHVKPVSGADTQTRTDLTPTHRSHQKCLLLEFSVCTRVLGASATGILKEKRKIVTK</sequence>
<proteinExistence type="predicted"/>
<evidence type="ECO:0000313" key="2">
    <source>
        <dbReference type="EMBL" id="KAK2827060.1"/>
    </source>
</evidence>
<feature type="region of interest" description="Disordered" evidence="1">
    <location>
        <begin position="47"/>
        <end position="79"/>
    </location>
</feature>
<organism evidence="2 3">
    <name type="scientific">Tachysurus vachellii</name>
    <name type="common">Darkbarbel catfish</name>
    <name type="synonym">Pelteobagrus vachellii</name>
    <dbReference type="NCBI Taxonomy" id="175792"/>
    <lineage>
        <taxon>Eukaryota</taxon>
        <taxon>Metazoa</taxon>
        <taxon>Chordata</taxon>
        <taxon>Craniata</taxon>
        <taxon>Vertebrata</taxon>
        <taxon>Euteleostomi</taxon>
        <taxon>Actinopterygii</taxon>
        <taxon>Neopterygii</taxon>
        <taxon>Teleostei</taxon>
        <taxon>Ostariophysi</taxon>
        <taxon>Siluriformes</taxon>
        <taxon>Bagridae</taxon>
        <taxon>Tachysurus</taxon>
    </lineage>
</organism>
<dbReference type="AlphaFoldDB" id="A0AA88LZA9"/>
<accession>A0AA88LZA9</accession>
<reference evidence="2" key="1">
    <citation type="submission" date="2023-08" db="EMBL/GenBank/DDBJ databases">
        <title>Pelteobagrus vachellii genome.</title>
        <authorList>
            <person name="Liu H."/>
        </authorList>
    </citation>
    <scope>NUCLEOTIDE SEQUENCE</scope>
    <source>
        <strain evidence="2">PRFRI_2022a</strain>
        <tissue evidence="2">Muscle</tissue>
    </source>
</reference>
<dbReference type="Proteomes" id="UP001187315">
    <property type="component" value="Unassembled WGS sequence"/>
</dbReference>
<gene>
    <name evidence="2" type="ORF">Q7C36_017986</name>
</gene>
<keyword evidence="3" id="KW-1185">Reference proteome</keyword>
<dbReference type="EMBL" id="JAVHJS010000019">
    <property type="protein sequence ID" value="KAK2827060.1"/>
    <property type="molecule type" value="Genomic_DNA"/>
</dbReference>
<evidence type="ECO:0000313" key="3">
    <source>
        <dbReference type="Proteomes" id="UP001187315"/>
    </source>
</evidence>
<comment type="caution">
    <text evidence="2">The sequence shown here is derived from an EMBL/GenBank/DDBJ whole genome shotgun (WGS) entry which is preliminary data.</text>
</comment>
<evidence type="ECO:0000256" key="1">
    <source>
        <dbReference type="SAM" id="MobiDB-lite"/>
    </source>
</evidence>